<accession>A0ABR6HTZ1</accession>
<proteinExistence type="predicted"/>
<protein>
    <recommendedName>
        <fullName evidence="3">Sulfotransferase family protein</fullName>
    </recommendedName>
</protein>
<evidence type="ECO:0008006" key="3">
    <source>
        <dbReference type="Google" id="ProtNLM"/>
    </source>
</evidence>
<dbReference type="Proteomes" id="UP000576152">
    <property type="component" value="Unassembled WGS sequence"/>
</dbReference>
<sequence length="292" mass="32338">MDIAFHIGANCTDEDRLLRSVTKNLPNLAGRGTRVPNPARYRRLLRETIQHLRGGSPEPDTRDVLIDAILDHGETTERLVLGNPAFICTPARICEAGCFHELAGFKARSLAALFPEDRIEMFLGIRNPASFLPACWEQARGRGFDEFMAGLDPRTILWSDVVARLRQAAPEARLTVWCDEDSALIWPELVRALAGLDEDAPVEGGLDLVDEIMRPEGAARLRDYLASHPPANAAQQRRVVSAFLDKYARAEVVETEIDLPGWDTALLADLTAIYEADLQRIAAMEGVRFLAA</sequence>
<dbReference type="EMBL" id="JACIBX010000023">
    <property type="protein sequence ID" value="MBB3713900.1"/>
    <property type="molecule type" value="Genomic_DNA"/>
</dbReference>
<name>A0ABR6HTZ1_9RHOB</name>
<reference evidence="1 2" key="1">
    <citation type="submission" date="2020-08" db="EMBL/GenBank/DDBJ databases">
        <title>Genomic Encyclopedia of Type Strains, Phase III (KMG-III): the genomes of soil and plant-associated and newly described type strains.</title>
        <authorList>
            <person name="Whitman W."/>
        </authorList>
    </citation>
    <scope>NUCLEOTIDE SEQUENCE [LARGE SCALE GENOMIC DNA]</scope>
    <source>
        <strain evidence="1 2">CECT 8572</strain>
    </source>
</reference>
<comment type="caution">
    <text evidence="1">The sequence shown here is derived from an EMBL/GenBank/DDBJ whole genome shotgun (WGS) entry which is preliminary data.</text>
</comment>
<organism evidence="1 2">
    <name type="scientific">Limimaricola variabilis</name>
    <dbReference type="NCBI Taxonomy" id="1492771"/>
    <lineage>
        <taxon>Bacteria</taxon>
        <taxon>Pseudomonadati</taxon>
        <taxon>Pseudomonadota</taxon>
        <taxon>Alphaproteobacteria</taxon>
        <taxon>Rhodobacterales</taxon>
        <taxon>Paracoccaceae</taxon>
        <taxon>Limimaricola</taxon>
    </lineage>
</organism>
<dbReference type="RefSeq" id="WP_183475354.1">
    <property type="nucleotide sequence ID" value="NZ_JACIBX010000023.1"/>
</dbReference>
<evidence type="ECO:0000313" key="1">
    <source>
        <dbReference type="EMBL" id="MBB3713900.1"/>
    </source>
</evidence>
<keyword evidence="2" id="KW-1185">Reference proteome</keyword>
<gene>
    <name evidence="1" type="ORF">FHS00_003507</name>
</gene>
<evidence type="ECO:0000313" key="2">
    <source>
        <dbReference type="Proteomes" id="UP000576152"/>
    </source>
</evidence>